<evidence type="ECO:0000313" key="8">
    <source>
        <dbReference type="Proteomes" id="UP001303889"/>
    </source>
</evidence>
<dbReference type="GO" id="GO:0005886">
    <property type="term" value="C:plasma membrane"/>
    <property type="evidence" value="ECO:0007669"/>
    <property type="project" value="TreeGrafter"/>
</dbReference>
<comment type="caution">
    <text evidence="7">The sequence shown here is derived from an EMBL/GenBank/DDBJ whole genome shotgun (WGS) entry which is preliminary data.</text>
</comment>
<keyword evidence="4 6" id="KW-0472">Membrane</keyword>
<comment type="subcellular location">
    <subcellularLocation>
        <location evidence="1">Membrane</location>
        <topology evidence="1">Multi-pass membrane protein</topology>
    </subcellularLocation>
</comment>
<dbReference type="EMBL" id="MU855350">
    <property type="protein sequence ID" value="KAK3905661.1"/>
    <property type="molecule type" value="Genomic_DNA"/>
</dbReference>
<keyword evidence="2 6" id="KW-0812">Transmembrane</keyword>
<feature type="transmembrane region" description="Helical" evidence="6">
    <location>
        <begin position="155"/>
        <end position="174"/>
    </location>
</feature>
<dbReference type="AlphaFoldDB" id="A0AAN6RXE2"/>
<feature type="region of interest" description="Disordered" evidence="5">
    <location>
        <begin position="547"/>
        <end position="587"/>
    </location>
</feature>
<evidence type="ECO:0008006" key="9">
    <source>
        <dbReference type="Google" id="ProtNLM"/>
    </source>
</evidence>
<feature type="compositionally biased region" description="Low complexity" evidence="5">
    <location>
        <begin position="305"/>
        <end position="324"/>
    </location>
</feature>
<gene>
    <name evidence="7" type="ORF">C8A05DRAFT_41400</name>
</gene>
<sequence length="587" mass="63722">MATTIGEYPLDDVSGDLSPLPAEHRRGLTGVAIFAALSFVSSTAVLLYLTWKLARWHVKNWKTRKGPMARGSPPDLALGLAERHFTGLEPKHHEYLSPKKTHPNQFLVLIYNLLLADIHQSASFLLNAVWVGRDGIQVRTATCFAQAWLVQIGDVAGSLFITAIAIHTYLAVVWKYTPPQWAVYTTVIGLWVFDYLLVIIGIGMTDNGKEAGGFFVRASAWCWINIRYEGLRLYLHYLWIFISLALTAILYTLIFFSLRKKRGSPPSPDAATEPVFPPLSPPATTTNGSQFNLYHPSAADDDDSNSNSTPPLPTHPGHTPSSSSILKPLSPILHAQFTRPPTPLPTDPNPGPHGAHHKLFLLYPLIYILCTLPLALGRIASMAGAKVPLVYFCTAGALITSNGWLDVLLWGVTRHRLLFGADGVDQQESGLETFAVPDLLRTPQGRRWGNIVWVEGGGNEKGGGVGGKKGGREDKGSWGWVKRRMGWRELGFVAGSPGVRGSVNAPQPPPPPPVQTGRRKGRGAGLSIQMDMVTTVVVEDAGPEAKGWEWGSARRGGGHGTSESVGSMGRVYDTDSVPEDGLGKPLP</sequence>
<dbReference type="PANTHER" id="PTHR23112">
    <property type="entry name" value="G PROTEIN-COUPLED RECEPTOR 157-RELATED"/>
    <property type="match status" value="1"/>
</dbReference>
<feature type="region of interest" description="Disordered" evidence="5">
    <location>
        <begin position="498"/>
        <end position="522"/>
    </location>
</feature>
<evidence type="ECO:0000256" key="6">
    <source>
        <dbReference type="SAM" id="Phobius"/>
    </source>
</evidence>
<feature type="transmembrane region" description="Helical" evidence="6">
    <location>
        <begin position="389"/>
        <end position="410"/>
    </location>
</feature>
<feature type="transmembrane region" description="Helical" evidence="6">
    <location>
        <begin position="237"/>
        <end position="258"/>
    </location>
</feature>
<dbReference type="Pfam" id="PF00001">
    <property type="entry name" value="7tm_1"/>
    <property type="match status" value="1"/>
</dbReference>
<evidence type="ECO:0000313" key="7">
    <source>
        <dbReference type="EMBL" id="KAK3905661.1"/>
    </source>
</evidence>
<accession>A0AAN6RXE2</accession>
<proteinExistence type="predicted"/>
<organism evidence="7 8">
    <name type="scientific">Staphylotrichum tortipilum</name>
    <dbReference type="NCBI Taxonomy" id="2831512"/>
    <lineage>
        <taxon>Eukaryota</taxon>
        <taxon>Fungi</taxon>
        <taxon>Dikarya</taxon>
        <taxon>Ascomycota</taxon>
        <taxon>Pezizomycotina</taxon>
        <taxon>Sordariomycetes</taxon>
        <taxon>Sordariomycetidae</taxon>
        <taxon>Sordariales</taxon>
        <taxon>Chaetomiaceae</taxon>
        <taxon>Staphylotrichum</taxon>
    </lineage>
</organism>
<reference evidence="7" key="2">
    <citation type="submission" date="2023-05" db="EMBL/GenBank/DDBJ databases">
        <authorList>
            <consortium name="Lawrence Berkeley National Laboratory"/>
            <person name="Steindorff A."/>
            <person name="Hensen N."/>
            <person name="Bonometti L."/>
            <person name="Westerberg I."/>
            <person name="Brannstrom I.O."/>
            <person name="Guillou S."/>
            <person name="Cros-Aarteil S."/>
            <person name="Calhoun S."/>
            <person name="Haridas S."/>
            <person name="Kuo A."/>
            <person name="Mondo S."/>
            <person name="Pangilinan J."/>
            <person name="Riley R."/>
            <person name="Labutti K."/>
            <person name="Andreopoulos B."/>
            <person name="Lipzen A."/>
            <person name="Chen C."/>
            <person name="Yanf M."/>
            <person name="Daum C."/>
            <person name="Ng V."/>
            <person name="Clum A."/>
            <person name="Ohm R."/>
            <person name="Martin F."/>
            <person name="Silar P."/>
            <person name="Natvig D."/>
            <person name="Lalanne C."/>
            <person name="Gautier V."/>
            <person name="Ament-Velasquez S.L."/>
            <person name="Kruys A."/>
            <person name="Hutchinson M.I."/>
            <person name="Powell A.J."/>
            <person name="Barry K."/>
            <person name="Miller A.N."/>
            <person name="Grigoriev I.V."/>
            <person name="Debuchy R."/>
            <person name="Gladieux P."/>
            <person name="Thoren M.H."/>
            <person name="Johannesson H."/>
        </authorList>
    </citation>
    <scope>NUCLEOTIDE SEQUENCE</scope>
    <source>
        <strain evidence="7">CBS 103.79</strain>
    </source>
</reference>
<dbReference type="Gene3D" id="1.20.1070.10">
    <property type="entry name" value="Rhodopsin 7-helix transmembrane proteins"/>
    <property type="match status" value="1"/>
</dbReference>
<name>A0AAN6RXE2_9PEZI</name>
<dbReference type="GO" id="GO:0004930">
    <property type="term" value="F:G protein-coupled receptor activity"/>
    <property type="evidence" value="ECO:0007669"/>
    <property type="project" value="InterPro"/>
</dbReference>
<dbReference type="InterPro" id="IPR000276">
    <property type="entry name" value="GPCR_Rhodpsn"/>
</dbReference>
<evidence type="ECO:0000256" key="3">
    <source>
        <dbReference type="ARBA" id="ARBA00022989"/>
    </source>
</evidence>
<dbReference type="Proteomes" id="UP001303889">
    <property type="component" value="Unassembled WGS sequence"/>
</dbReference>
<reference evidence="7" key="1">
    <citation type="journal article" date="2023" name="Mol. Phylogenet. Evol.">
        <title>Genome-scale phylogeny and comparative genomics of the fungal order Sordariales.</title>
        <authorList>
            <person name="Hensen N."/>
            <person name="Bonometti L."/>
            <person name="Westerberg I."/>
            <person name="Brannstrom I.O."/>
            <person name="Guillou S."/>
            <person name="Cros-Aarteil S."/>
            <person name="Calhoun S."/>
            <person name="Haridas S."/>
            <person name="Kuo A."/>
            <person name="Mondo S."/>
            <person name="Pangilinan J."/>
            <person name="Riley R."/>
            <person name="LaButti K."/>
            <person name="Andreopoulos B."/>
            <person name="Lipzen A."/>
            <person name="Chen C."/>
            <person name="Yan M."/>
            <person name="Daum C."/>
            <person name="Ng V."/>
            <person name="Clum A."/>
            <person name="Steindorff A."/>
            <person name="Ohm R.A."/>
            <person name="Martin F."/>
            <person name="Silar P."/>
            <person name="Natvig D.O."/>
            <person name="Lalanne C."/>
            <person name="Gautier V."/>
            <person name="Ament-Velasquez S.L."/>
            <person name="Kruys A."/>
            <person name="Hutchinson M.I."/>
            <person name="Powell A.J."/>
            <person name="Barry K."/>
            <person name="Miller A.N."/>
            <person name="Grigoriev I.V."/>
            <person name="Debuchy R."/>
            <person name="Gladieux P."/>
            <person name="Hiltunen Thoren M."/>
            <person name="Johannesson H."/>
        </authorList>
    </citation>
    <scope>NUCLEOTIDE SEQUENCE</scope>
    <source>
        <strain evidence="7">CBS 103.79</strain>
    </source>
</reference>
<dbReference type="PANTHER" id="PTHR23112:SF37">
    <property type="entry name" value="G PROTEIN-COUPLED RECEPTOR GPR1"/>
    <property type="match status" value="1"/>
</dbReference>
<evidence type="ECO:0000256" key="4">
    <source>
        <dbReference type="ARBA" id="ARBA00023136"/>
    </source>
</evidence>
<feature type="transmembrane region" description="Helical" evidence="6">
    <location>
        <begin position="181"/>
        <end position="204"/>
    </location>
</feature>
<evidence type="ECO:0000256" key="2">
    <source>
        <dbReference type="ARBA" id="ARBA00022692"/>
    </source>
</evidence>
<evidence type="ECO:0000256" key="1">
    <source>
        <dbReference type="ARBA" id="ARBA00004141"/>
    </source>
</evidence>
<keyword evidence="3 6" id="KW-1133">Transmembrane helix</keyword>
<protein>
    <recommendedName>
        <fullName evidence="9">Glucose receptor Git3 N-terminal domain-containing protein</fullName>
    </recommendedName>
</protein>
<dbReference type="SUPFAM" id="SSF81321">
    <property type="entry name" value="Family A G protein-coupled receptor-like"/>
    <property type="match status" value="1"/>
</dbReference>
<keyword evidence="8" id="KW-1185">Reference proteome</keyword>
<dbReference type="GO" id="GO:0007189">
    <property type="term" value="P:adenylate cyclase-activating G protein-coupled receptor signaling pathway"/>
    <property type="evidence" value="ECO:0007669"/>
    <property type="project" value="TreeGrafter"/>
</dbReference>
<feature type="transmembrane region" description="Helical" evidence="6">
    <location>
        <begin position="27"/>
        <end position="49"/>
    </location>
</feature>
<feature type="transmembrane region" description="Helical" evidence="6">
    <location>
        <begin position="360"/>
        <end position="383"/>
    </location>
</feature>
<feature type="region of interest" description="Disordered" evidence="5">
    <location>
        <begin position="290"/>
        <end position="324"/>
    </location>
</feature>
<evidence type="ECO:0000256" key="5">
    <source>
        <dbReference type="SAM" id="MobiDB-lite"/>
    </source>
</evidence>